<evidence type="ECO:0008006" key="5">
    <source>
        <dbReference type="Google" id="ProtNLM"/>
    </source>
</evidence>
<dbReference type="PANTHER" id="PTHR31102:SF1">
    <property type="entry name" value="CATION_H+ EXCHANGER DOMAIN-CONTAINING PROTEIN"/>
    <property type="match status" value="1"/>
</dbReference>
<feature type="transmembrane region" description="Helical" evidence="2">
    <location>
        <begin position="14"/>
        <end position="37"/>
    </location>
</feature>
<keyword evidence="2" id="KW-1133">Transmembrane helix</keyword>
<organism evidence="3 4">
    <name type="scientific">Coccomyxa subellipsoidea</name>
    <dbReference type="NCBI Taxonomy" id="248742"/>
    <lineage>
        <taxon>Eukaryota</taxon>
        <taxon>Viridiplantae</taxon>
        <taxon>Chlorophyta</taxon>
        <taxon>core chlorophytes</taxon>
        <taxon>Trebouxiophyceae</taxon>
        <taxon>Trebouxiophyceae incertae sedis</taxon>
        <taxon>Coccomyxaceae</taxon>
        <taxon>Coccomyxa</taxon>
    </lineage>
</organism>
<feature type="region of interest" description="Disordered" evidence="1">
    <location>
        <begin position="540"/>
        <end position="559"/>
    </location>
</feature>
<evidence type="ECO:0000313" key="4">
    <source>
        <dbReference type="Proteomes" id="UP001491310"/>
    </source>
</evidence>
<feature type="transmembrane region" description="Helical" evidence="2">
    <location>
        <begin position="444"/>
        <end position="463"/>
    </location>
</feature>
<feature type="compositionally biased region" description="Polar residues" evidence="1">
    <location>
        <begin position="987"/>
        <end position="996"/>
    </location>
</feature>
<reference evidence="3 4" key="1">
    <citation type="journal article" date="2024" name="Nat. Commun.">
        <title>Phylogenomics reveals the evolutionary origins of lichenization in chlorophyte algae.</title>
        <authorList>
            <person name="Puginier C."/>
            <person name="Libourel C."/>
            <person name="Otte J."/>
            <person name="Skaloud P."/>
            <person name="Haon M."/>
            <person name="Grisel S."/>
            <person name="Petersen M."/>
            <person name="Berrin J.G."/>
            <person name="Delaux P.M."/>
            <person name="Dal Grande F."/>
            <person name="Keller J."/>
        </authorList>
    </citation>
    <scope>NUCLEOTIDE SEQUENCE [LARGE SCALE GENOMIC DNA]</scope>
    <source>
        <strain evidence="3 4">SAG 216-7</strain>
    </source>
</reference>
<accession>A0ABR2YSP5</accession>
<protein>
    <recommendedName>
        <fullName evidence="5">Cation/H+ exchanger domain-containing protein</fullName>
    </recommendedName>
</protein>
<evidence type="ECO:0000256" key="2">
    <source>
        <dbReference type="SAM" id="Phobius"/>
    </source>
</evidence>
<dbReference type="PANTHER" id="PTHR31102">
    <property type="match status" value="1"/>
</dbReference>
<feature type="transmembrane region" description="Helical" evidence="2">
    <location>
        <begin position="405"/>
        <end position="423"/>
    </location>
</feature>
<feature type="region of interest" description="Disordered" evidence="1">
    <location>
        <begin position="858"/>
        <end position="953"/>
    </location>
</feature>
<feature type="compositionally biased region" description="Basic and acidic residues" evidence="1">
    <location>
        <begin position="540"/>
        <end position="551"/>
    </location>
</feature>
<dbReference type="InterPro" id="IPR051843">
    <property type="entry name" value="CPA1_transporter"/>
</dbReference>
<gene>
    <name evidence="3" type="ORF">WJX75_001179</name>
</gene>
<keyword evidence="2" id="KW-0812">Transmembrane</keyword>
<keyword evidence="2" id="KW-0472">Membrane</keyword>
<sequence length="1019" mass="107107">MNSNNEWTAPRENFLGLTGLVAANLAGYAALYLAIGGPFAPGGALWGLCLLWVTSHVAGYITAKCRLPPLLGMVLMGLLLRNTGALTAEGVPLELSGKVRWACISLMLLRVGLLIKPRAVRARALMVLRLGALPCIKTATIYSAVLGALFGMPPLLALACGFLLSPACALSMSTDLQSLQQSENSRPSMTAADVNAGMPEVLIAAAGASIALSTLFASLFGLLAFPHGPRALIWLHVPVSLLTGCAAGAAAAALCSLHLFWRTPWQQTVMALLVAQTLAFLGFRYEYFGAPMLALLVMGCALSSFWDLNHPRMLTLPEPVRARASDEVGQRLDIIWALAAEPLLSGLAGASVSFSALPRMAAAKCLIAVLAGVCVKWSVSFFGLFGTKLSMRERLLVTLYSLPQASVTLAICFLPLHLTEIFVGTASESFANYRGWADELSTTAVLGSIIVTPLANLAIQILAPQLQKSLQQSAPVSQPSGLDGIDQEASGQLPPGAKAAAGSYHSDNPFVEEAPFGSNTSAPAGDTSVLILRPLKGARNDKRAVSRRPSDEESQLLSDSEAAGNPFASFLGNLFGLGRTLSRHFGSFRAAGGWPSVGAFSALKETEVELAQEQLAANNPMYAPRFQDYIATANQATPNQASAEWADWAALGTLRRMSAALAAAVAGNAPHEEYVALGQPAARSSHYALFAQLSAAAAQQEEAHLRLAPFALGYEIPSGSAITKVETAEASVEASAAGGFTFAQHSPSMDATTEISPIPFIAPSATLLRQGSSTGHVLSTGEESTAAVEIRKASRPYSASRFRERLPSMRAVKEAGNATVERISSLPKSLGRLVRHSVSGGPSSGAGMEHIPADGIEQGTVGALPESPGKRARSGSLRSLLRPLSPKSRPDTVDSGASDLRAERPRSGLLEVNLEESGGSALRNPAESRPRKAYSITSPRPTDQDDMSTVDVPSSADVWSRLADIASDEKPDQDVGMAVTAHFSSAKRSAAIQSSTDGLGGEDLDEWDFGEQLTSQKVP</sequence>
<feature type="transmembrane region" description="Helical" evidence="2">
    <location>
        <begin position="366"/>
        <end position="385"/>
    </location>
</feature>
<feature type="transmembrane region" description="Helical" evidence="2">
    <location>
        <begin position="201"/>
        <end position="225"/>
    </location>
</feature>
<feature type="transmembrane region" description="Helical" evidence="2">
    <location>
        <begin position="288"/>
        <end position="306"/>
    </location>
</feature>
<feature type="compositionally biased region" description="Acidic residues" evidence="1">
    <location>
        <begin position="1000"/>
        <end position="1009"/>
    </location>
</feature>
<feature type="transmembrane region" description="Helical" evidence="2">
    <location>
        <begin position="141"/>
        <end position="164"/>
    </location>
</feature>
<feature type="compositionally biased region" description="Low complexity" evidence="1">
    <location>
        <begin position="874"/>
        <end position="887"/>
    </location>
</feature>
<feature type="region of interest" description="Disordered" evidence="1">
    <location>
        <begin position="987"/>
        <end position="1019"/>
    </location>
</feature>
<evidence type="ECO:0000313" key="3">
    <source>
        <dbReference type="EMBL" id="KAK9914840.1"/>
    </source>
</evidence>
<proteinExistence type="predicted"/>
<name>A0ABR2YSP5_9CHLO</name>
<dbReference type="Proteomes" id="UP001491310">
    <property type="component" value="Unassembled WGS sequence"/>
</dbReference>
<feature type="transmembrane region" description="Helical" evidence="2">
    <location>
        <begin position="43"/>
        <end position="63"/>
    </location>
</feature>
<evidence type="ECO:0000256" key="1">
    <source>
        <dbReference type="SAM" id="MobiDB-lite"/>
    </source>
</evidence>
<feature type="region of interest" description="Disordered" evidence="1">
    <location>
        <begin position="834"/>
        <end position="853"/>
    </location>
</feature>
<dbReference type="EMBL" id="JALJOT010000005">
    <property type="protein sequence ID" value="KAK9914840.1"/>
    <property type="molecule type" value="Genomic_DNA"/>
</dbReference>
<feature type="transmembrane region" description="Helical" evidence="2">
    <location>
        <begin position="232"/>
        <end position="259"/>
    </location>
</feature>
<comment type="caution">
    <text evidence="3">The sequence shown here is derived from an EMBL/GenBank/DDBJ whole genome shotgun (WGS) entry which is preliminary data.</text>
</comment>
<feature type="region of interest" description="Disordered" evidence="1">
    <location>
        <begin position="473"/>
        <end position="504"/>
    </location>
</feature>
<keyword evidence="4" id="KW-1185">Reference proteome</keyword>